<keyword evidence="2" id="KW-1185">Reference proteome</keyword>
<reference evidence="1 2" key="1">
    <citation type="journal article" date="2005" name="Genome Res.">
        <title>Living with two extremes: conclusions from the genome sequence of Natronomonas pharaonis.</title>
        <authorList>
            <person name="Falb M."/>
            <person name="Pfeiffer F."/>
            <person name="Palm P."/>
            <person name="Rodewald K."/>
            <person name="Hickmann V."/>
            <person name="Tittor J."/>
            <person name="Oesterhelt D."/>
        </authorList>
    </citation>
    <scope>NUCLEOTIDE SEQUENCE [LARGE SCALE GENOMIC DNA]</scope>
    <source>
        <strain evidence="2">ATCC 35678 / DSM 2160 / CIP 103997 / JCM 8858 / NBRC 14720 / NCIMB 2260 / Gabara</strain>
    </source>
</reference>
<dbReference type="RefSeq" id="WP_011324376.1">
    <property type="nucleotide sequence ID" value="NC_007426.1"/>
</dbReference>
<dbReference type="EnsemblBacteria" id="CAI50768">
    <property type="protein sequence ID" value="CAI50768"/>
    <property type="gene ID" value="NP_5354A"/>
</dbReference>
<dbReference type="STRING" id="348780.NP_5354A"/>
<dbReference type="Proteomes" id="UP000002698">
    <property type="component" value="Chromosome"/>
</dbReference>
<proteinExistence type="predicted"/>
<dbReference type="GeneID" id="3702347"/>
<evidence type="ECO:0000313" key="1">
    <source>
        <dbReference type="EMBL" id="CAI50768.1"/>
    </source>
</evidence>
<sequence length="66" mass="6830">MTRATPTEMALTAVLAISALSWTVFGLFGFNILDAMGPEMTGGVAMLIGGIAIYDAADTFGIIDNC</sequence>
<dbReference type="AlphaFoldDB" id="A0A1U7EZM8"/>
<organism evidence="1 2">
    <name type="scientific">Natronomonas pharaonis (strain ATCC 35678 / DSM 2160 / CIP 103997 / JCM 8858 / NBRC 14720 / NCIMB 2260 / Gabara)</name>
    <name type="common">Halobacterium pharaonis</name>
    <dbReference type="NCBI Taxonomy" id="348780"/>
    <lineage>
        <taxon>Archaea</taxon>
        <taxon>Methanobacteriati</taxon>
        <taxon>Methanobacteriota</taxon>
        <taxon>Stenosarchaea group</taxon>
        <taxon>Halobacteria</taxon>
        <taxon>Halobacteriales</taxon>
        <taxon>Natronomonadaceae</taxon>
        <taxon>Natronomonas</taxon>
    </lineage>
</organism>
<name>A0A1U7EZM8_NATPD</name>
<dbReference type="HOGENOM" id="CLU_2821026_0_0_2"/>
<gene>
    <name evidence="1" type="ordered locus">NP_5354A</name>
</gene>
<evidence type="ECO:0000313" key="2">
    <source>
        <dbReference type="Proteomes" id="UP000002698"/>
    </source>
</evidence>
<dbReference type="EMBL" id="CR936257">
    <property type="protein sequence ID" value="CAI50768.1"/>
    <property type="molecule type" value="Genomic_DNA"/>
</dbReference>
<accession>A0A1U7EZM8</accession>
<protein>
    <submittedName>
        <fullName evidence="1">Uncharacterized protein</fullName>
    </submittedName>
</protein>
<dbReference type="KEGG" id="nph:NP_5354A"/>